<reference evidence="2" key="2">
    <citation type="submission" date="2020-05" db="UniProtKB">
        <authorList>
            <consortium name="EnsemblMetazoa"/>
        </authorList>
    </citation>
    <scope>IDENTIFICATION</scope>
    <source>
        <strain evidence="2">wikel</strain>
    </source>
</reference>
<dbReference type="VEuPathDB" id="VectorBase:ISCP_000114"/>
<keyword evidence="3" id="KW-1185">Reference proteome</keyword>
<dbReference type="EnsemblMetazoa" id="ISCW002718-RA">
    <property type="protein sequence ID" value="ISCW002718-PA"/>
    <property type="gene ID" value="ISCW002718"/>
</dbReference>
<sequence length="148" mass="16783">MPKYFSSFFHLGIIGESAVIDSALCIRIRALLHLALPFPNTHMYLAQRDGGFGCLKMGRVALEVQLKALAQIVRVGNRAVVRMLNTTMGPYHCRLASQLRSREDWWKELQAAYLNKDPFAHQAQALGNTWLQHDSRNLKDSYCIKALP</sequence>
<dbReference type="AlphaFoldDB" id="B7PD30"/>
<gene>
    <name evidence="1" type="ORF">IscW_ISCW002718</name>
</gene>
<evidence type="ECO:0000313" key="3">
    <source>
        <dbReference type="Proteomes" id="UP000001555"/>
    </source>
</evidence>
<dbReference type="VEuPathDB" id="VectorBase:ISCI002718"/>
<name>B7PD30_IXOSC</name>
<organism>
    <name type="scientific">Ixodes scapularis</name>
    <name type="common">Black-legged tick</name>
    <name type="synonym">Deer tick</name>
    <dbReference type="NCBI Taxonomy" id="6945"/>
    <lineage>
        <taxon>Eukaryota</taxon>
        <taxon>Metazoa</taxon>
        <taxon>Ecdysozoa</taxon>
        <taxon>Arthropoda</taxon>
        <taxon>Chelicerata</taxon>
        <taxon>Arachnida</taxon>
        <taxon>Acari</taxon>
        <taxon>Parasitiformes</taxon>
        <taxon>Ixodida</taxon>
        <taxon>Ixodoidea</taxon>
        <taxon>Ixodidae</taxon>
        <taxon>Ixodinae</taxon>
        <taxon>Ixodes</taxon>
    </lineage>
</organism>
<dbReference type="Proteomes" id="UP000001555">
    <property type="component" value="Unassembled WGS sequence"/>
</dbReference>
<dbReference type="VEuPathDB" id="VectorBase:ISCW002718"/>
<proteinExistence type="predicted"/>
<dbReference type="PaxDb" id="6945-B7PD30"/>
<accession>B7PD30</accession>
<dbReference type="EMBL" id="ABJB010333752">
    <property type="status" value="NOT_ANNOTATED_CDS"/>
    <property type="molecule type" value="Genomic_DNA"/>
</dbReference>
<dbReference type="InParanoid" id="B7PD30"/>
<dbReference type="OrthoDB" id="6503643at2759"/>
<protein>
    <submittedName>
        <fullName evidence="1 2">Uncharacterized protein</fullName>
    </submittedName>
</protein>
<evidence type="ECO:0000313" key="2">
    <source>
        <dbReference type="EnsemblMetazoa" id="ISCW002718-PA"/>
    </source>
</evidence>
<dbReference type="HOGENOM" id="CLU_1760799_0_0_1"/>
<reference evidence="1 3" key="1">
    <citation type="submission" date="2008-03" db="EMBL/GenBank/DDBJ databases">
        <title>Annotation of Ixodes scapularis.</title>
        <authorList>
            <consortium name="Ixodes scapularis Genome Project Consortium"/>
            <person name="Caler E."/>
            <person name="Hannick L.I."/>
            <person name="Bidwell S."/>
            <person name="Joardar V."/>
            <person name="Thiagarajan M."/>
            <person name="Amedeo P."/>
            <person name="Galinsky K.J."/>
            <person name="Schobel S."/>
            <person name="Inman J."/>
            <person name="Hostetler J."/>
            <person name="Miller J."/>
            <person name="Hammond M."/>
            <person name="Megy K."/>
            <person name="Lawson D."/>
            <person name="Kodira C."/>
            <person name="Sutton G."/>
            <person name="Meyer J."/>
            <person name="Hill C.A."/>
            <person name="Birren B."/>
            <person name="Nene V."/>
            <person name="Collins F."/>
            <person name="Alarcon-Chaidez F."/>
            <person name="Wikel S."/>
            <person name="Strausberg R."/>
        </authorList>
    </citation>
    <scope>NUCLEOTIDE SEQUENCE [LARGE SCALE GENOMIC DNA]</scope>
    <source>
        <strain evidence="3">Wikel</strain>
        <strain evidence="1">Wikel colony</strain>
    </source>
</reference>
<evidence type="ECO:0000313" key="1">
    <source>
        <dbReference type="EMBL" id="EEC04502.1"/>
    </source>
</evidence>
<dbReference type="EMBL" id="DS688277">
    <property type="protein sequence ID" value="EEC04502.1"/>
    <property type="molecule type" value="Genomic_DNA"/>
</dbReference>